<evidence type="ECO:0000313" key="1">
    <source>
        <dbReference type="EMBL" id="GAI51135.1"/>
    </source>
</evidence>
<dbReference type="AlphaFoldDB" id="X1QJF7"/>
<accession>X1QJF7</accession>
<protein>
    <submittedName>
        <fullName evidence="1">Uncharacterized protein</fullName>
    </submittedName>
</protein>
<name>X1QJF7_9ZZZZ</name>
<organism evidence="1">
    <name type="scientific">marine sediment metagenome</name>
    <dbReference type="NCBI Taxonomy" id="412755"/>
    <lineage>
        <taxon>unclassified sequences</taxon>
        <taxon>metagenomes</taxon>
        <taxon>ecological metagenomes</taxon>
    </lineage>
</organism>
<gene>
    <name evidence="1" type="ORF">S06H3_64202</name>
</gene>
<comment type="caution">
    <text evidence="1">The sequence shown here is derived from an EMBL/GenBank/DDBJ whole genome shotgun (WGS) entry which is preliminary data.</text>
</comment>
<proteinExistence type="predicted"/>
<reference evidence="1" key="1">
    <citation type="journal article" date="2014" name="Front. Microbiol.">
        <title>High frequency of phylogenetically diverse reductive dehalogenase-homologous genes in deep subseafloor sedimentary metagenomes.</title>
        <authorList>
            <person name="Kawai M."/>
            <person name="Futagami T."/>
            <person name="Toyoda A."/>
            <person name="Takaki Y."/>
            <person name="Nishi S."/>
            <person name="Hori S."/>
            <person name="Arai W."/>
            <person name="Tsubouchi T."/>
            <person name="Morono Y."/>
            <person name="Uchiyama I."/>
            <person name="Ito T."/>
            <person name="Fujiyama A."/>
            <person name="Inagaki F."/>
            <person name="Takami H."/>
        </authorList>
    </citation>
    <scope>NUCLEOTIDE SEQUENCE</scope>
    <source>
        <strain evidence="1">Expedition CK06-06</strain>
    </source>
</reference>
<sequence>MSIKDFLDERLESEEVKAALAAEALIGSYGGPMTPGSAYIMVHYSLGAGEWEGA</sequence>
<dbReference type="EMBL" id="BARV01042808">
    <property type="protein sequence ID" value="GAI51135.1"/>
    <property type="molecule type" value="Genomic_DNA"/>
</dbReference>